<dbReference type="GO" id="GO:0004140">
    <property type="term" value="F:dephospho-CoA kinase activity"/>
    <property type="evidence" value="ECO:0007669"/>
    <property type="project" value="UniProtKB-UniRule"/>
</dbReference>
<organism evidence="5 6">
    <name type="scientific">Oscillatoria acuminata PCC 6304</name>
    <dbReference type="NCBI Taxonomy" id="56110"/>
    <lineage>
        <taxon>Bacteria</taxon>
        <taxon>Bacillati</taxon>
        <taxon>Cyanobacteriota</taxon>
        <taxon>Cyanophyceae</taxon>
        <taxon>Oscillatoriophycideae</taxon>
        <taxon>Oscillatoriales</taxon>
        <taxon>Oscillatoriaceae</taxon>
        <taxon>Oscillatoria</taxon>
    </lineage>
</organism>
<keyword evidence="3" id="KW-0808">Transferase</keyword>
<dbReference type="EC" id="2.7.1.24" evidence="3 4"/>
<keyword evidence="3" id="KW-0963">Cytoplasm</keyword>
<dbReference type="KEGG" id="oac:Oscil6304_3691"/>
<reference evidence="5 6" key="1">
    <citation type="submission" date="2012-06" db="EMBL/GenBank/DDBJ databases">
        <title>Finished chromosome of genome of Oscillatoria acuminata PCC 6304.</title>
        <authorList>
            <consortium name="US DOE Joint Genome Institute"/>
            <person name="Gugger M."/>
            <person name="Coursin T."/>
            <person name="Rippka R."/>
            <person name="Tandeau De Marsac N."/>
            <person name="Huntemann M."/>
            <person name="Wei C.-L."/>
            <person name="Han J."/>
            <person name="Detter J.C."/>
            <person name="Han C."/>
            <person name="Tapia R."/>
            <person name="Davenport K."/>
            <person name="Daligault H."/>
            <person name="Erkkila T."/>
            <person name="Gu W."/>
            <person name="Munk A.C.C."/>
            <person name="Teshima H."/>
            <person name="Xu Y."/>
            <person name="Chain P."/>
            <person name="Chen A."/>
            <person name="Krypides N."/>
            <person name="Mavromatis K."/>
            <person name="Markowitz V."/>
            <person name="Szeto E."/>
            <person name="Ivanova N."/>
            <person name="Mikhailova N."/>
            <person name="Ovchinnikova G."/>
            <person name="Pagani I."/>
            <person name="Pati A."/>
            <person name="Goodwin L."/>
            <person name="Peters L."/>
            <person name="Pitluck S."/>
            <person name="Woyke T."/>
            <person name="Kerfeld C."/>
        </authorList>
    </citation>
    <scope>NUCLEOTIDE SEQUENCE [LARGE SCALE GENOMIC DNA]</scope>
    <source>
        <strain evidence="5 6">PCC 6304</strain>
    </source>
</reference>
<feature type="binding site" evidence="3">
    <location>
        <begin position="14"/>
        <end position="19"/>
    </location>
    <ligand>
        <name>ATP</name>
        <dbReference type="ChEBI" id="CHEBI:30616"/>
    </ligand>
</feature>
<dbReference type="HOGENOM" id="CLU_057180_2_1_3"/>
<dbReference type="SUPFAM" id="SSF52540">
    <property type="entry name" value="P-loop containing nucleoside triphosphate hydrolases"/>
    <property type="match status" value="1"/>
</dbReference>
<proteinExistence type="inferred from homology"/>
<evidence type="ECO:0000313" key="6">
    <source>
        <dbReference type="Proteomes" id="UP000010367"/>
    </source>
</evidence>
<sequence>MIDKRKIGLTGGIATGKTTVSNYLKNQHQLPVFDADIYAREAVRIGSEVLNQIVKRYGSDLLLSDRSLNRQKLGEIVFTQPQEKQWLEEQIHPQVRDRFFREIAALPEQSTAVLVIPLLFEAQMTDLVTEIWVVSCPGDRQIQRLMERDGLTLDQARARINSQMPLSEKCSRADVILDNSSTVEHLIQQIDVALMQDRDNRK</sequence>
<dbReference type="GO" id="GO:0005524">
    <property type="term" value="F:ATP binding"/>
    <property type="evidence" value="ECO:0007669"/>
    <property type="project" value="UniProtKB-UniRule"/>
</dbReference>
<dbReference type="Gene3D" id="3.40.50.300">
    <property type="entry name" value="P-loop containing nucleotide triphosphate hydrolases"/>
    <property type="match status" value="1"/>
</dbReference>
<dbReference type="PANTHER" id="PTHR10695">
    <property type="entry name" value="DEPHOSPHO-COA KINASE-RELATED"/>
    <property type="match status" value="1"/>
</dbReference>
<evidence type="ECO:0000256" key="2">
    <source>
        <dbReference type="ARBA" id="ARBA00022840"/>
    </source>
</evidence>
<protein>
    <recommendedName>
        <fullName evidence="3 4">Dephospho-CoA kinase</fullName>
        <ecNumber evidence="3 4">2.7.1.24</ecNumber>
    </recommendedName>
    <alternativeName>
        <fullName evidence="3">Dephosphocoenzyme A kinase</fullName>
    </alternativeName>
</protein>
<dbReference type="Pfam" id="PF01121">
    <property type="entry name" value="CoaE"/>
    <property type="match status" value="1"/>
</dbReference>
<dbReference type="PANTHER" id="PTHR10695:SF46">
    <property type="entry name" value="BIFUNCTIONAL COENZYME A SYNTHASE-RELATED"/>
    <property type="match status" value="1"/>
</dbReference>
<keyword evidence="3 5" id="KW-0418">Kinase</keyword>
<dbReference type="STRING" id="56110.Oscil6304_3691"/>
<evidence type="ECO:0000256" key="1">
    <source>
        <dbReference type="ARBA" id="ARBA00022741"/>
    </source>
</evidence>
<dbReference type="PATRIC" id="fig|56110.3.peg.4439"/>
<name>K9TK59_9CYAN</name>
<dbReference type="RefSeq" id="WP_015149879.1">
    <property type="nucleotide sequence ID" value="NC_019693.1"/>
</dbReference>
<accession>K9TK59</accession>
<evidence type="ECO:0000256" key="4">
    <source>
        <dbReference type="NCBIfam" id="TIGR00152"/>
    </source>
</evidence>
<dbReference type="eggNOG" id="COG0237">
    <property type="taxonomic scope" value="Bacteria"/>
</dbReference>
<keyword evidence="3" id="KW-0173">Coenzyme A biosynthesis</keyword>
<comment type="similarity">
    <text evidence="3">Belongs to the CoaE family.</text>
</comment>
<dbReference type="NCBIfam" id="TIGR00152">
    <property type="entry name" value="dephospho-CoA kinase"/>
    <property type="match status" value="1"/>
</dbReference>
<dbReference type="EMBL" id="CP003607">
    <property type="protein sequence ID" value="AFY83252.1"/>
    <property type="molecule type" value="Genomic_DNA"/>
</dbReference>
<dbReference type="Proteomes" id="UP000010367">
    <property type="component" value="Chromosome"/>
</dbReference>
<dbReference type="HAMAP" id="MF_00376">
    <property type="entry name" value="Dephospho_CoA_kinase"/>
    <property type="match status" value="1"/>
</dbReference>
<dbReference type="InterPro" id="IPR001977">
    <property type="entry name" value="Depp_CoAkinase"/>
</dbReference>
<comment type="function">
    <text evidence="3">Catalyzes the phosphorylation of the 3'-hydroxyl group of dephosphocoenzyme A to form coenzyme A.</text>
</comment>
<keyword evidence="2 3" id="KW-0067">ATP-binding</keyword>
<dbReference type="UniPathway" id="UPA00241">
    <property type="reaction ID" value="UER00356"/>
</dbReference>
<evidence type="ECO:0000313" key="5">
    <source>
        <dbReference type="EMBL" id="AFY83252.1"/>
    </source>
</evidence>
<dbReference type="GO" id="GO:0015937">
    <property type="term" value="P:coenzyme A biosynthetic process"/>
    <property type="evidence" value="ECO:0007669"/>
    <property type="project" value="UniProtKB-UniRule"/>
</dbReference>
<gene>
    <name evidence="3" type="primary">coaE</name>
    <name evidence="5" type="ORF">Oscil6304_3691</name>
</gene>
<dbReference type="PROSITE" id="PS51219">
    <property type="entry name" value="DPCK"/>
    <property type="match status" value="1"/>
</dbReference>
<keyword evidence="1 3" id="KW-0547">Nucleotide-binding</keyword>
<evidence type="ECO:0000256" key="3">
    <source>
        <dbReference type="HAMAP-Rule" id="MF_00376"/>
    </source>
</evidence>
<comment type="catalytic activity">
    <reaction evidence="3">
        <text>3'-dephospho-CoA + ATP = ADP + CoA + H(+)</text>
        <dbReference type="Rhea" id="RHEA:18245"/>
        <dbReference type="ChEBI" id="CHEBI:15378"/>
        <dbReference type="ChEBI" id="CHEBI:30616"/>
        <dbReference type="ChEBI" id="CHEBI:57287"/>
        <dbReference type="ChEBI" id="CHEBI:57328"/>
        <dbReference type="ChEBI" id="CHEBI:456216"/>
        <dbReference type="EC" id="2.7.1.24"/>
    </reaction>
</comment>
<dbReference type="AlphaFoldDB" id="K9TK59"/>
<dbReference type="CDD" id="cd02022">
    <property type="entry name" value="DPCK"/>
    <property type="match status" value="1"/>
</dbReference>
<dbReference type="InParanoid" id="K9TK59"/>
<dbReference type="FunCoup" id="K9TK59">
    <property type="interactions" value="451"/>
</dbReference>
<keyword evidence="6" id="KW-1185">Reference proteome</keyword>
<comment type="pathway">
    <text evidence="3">Cofactor biosynthesis; coenzyme A biosynthesis; CoA from (R)-pantothenate: step 5/5.</text>
</comment>
<dbReference type="InterPro" id="IPR027417">
    <property type="entry name" value="P-loop_NTPase"/>
</dbReference>
<comment type="subcellular location">
    <subcellularLocation>
        <location evidence="3">Cytoplasm</location>
    </subcellularLocation>
</comment>
<dbReference type="GO" id="GO:0005737">
    <property type="term" value="C:cytoplasm"/>
    <property type="evidence" value="ECO:0007669"/>
    <property type="project" value="UniProtKB-SubCell"/>
</dbReference>